<evidence type="ECO:0000313" key="6">
    <source>
        <dbReference type="Proteomes" id="UP000305067"/>
    </source>
</evidence>
<dbReference type="InterPro" id="IPR002110">
    <property type="entry name" value="Ankyrin_rpt"/>
</dbReference>
<keyword evidence="3 4" id="KW-0040">ANK repeat</keyword>
<dbReference type="PANTHER" id="PTHR24161:SF85">
    <property type="entry name" value="PALMITOYLTRANSFERASE HIP14"/>
    <property type="match status" value="1"/>
</dbReference>
<dbReference type="GO" id="GO:0019706">
    <property type="term" value="F:protein-cysteine S-palmitoyltransferase activity"/>
    <property type="evidence" value="ECO:0007669"/>
    <property type="project" value="UniProtKB-EC"/>
</dbReference>
<gene>
    <name evidence="5" type="ORF">BDV98DRAFT_570015</name>
</gene>
<dbReference type="EMBL" id="ML178830">
    <property type="protein sequence ID" value="TFL00118.1"/>
    <property type="molecule type" value="Genomic_DNA"/>
</dbReference>
<dbReference type="PROSITE" id="PS50297">
    <property type="entry name" value="ANK_REP_REGION"/>
    <property type="match status" value="1"/>
</dbReference>
<dbReference type="Gene3D" id="1.25.40.20">
    <property type="entry name" value="Ankyrin repeat-containing domain"/>
    <property type="match status" value="1"/>
</dbReference>
<name>A0A5C3QFV9_9AGAR</name>
<dbReference type="AlphaFoldDB" id="A0A5C3QFV9"/>
<evidence type="ECO:0000256" key="1">
    <source>
        <dbReference type="ARBA" id="ARBA00012210"/>
    </source>
</evidence>
<keyword evidence="6" id="KW-1185">Reference proteome</keyword>
<dbReference type="InterPro" id="IPR036770">
    <property type="entry name" value="Ankyrin_rpt-contain_sf"/>
</dbReference>
<dbReference type="PROSITE" id="PS50088">
    <property type="entry name" value="ANK_REPEAT"/>
    <property type="match status" value="1"/>
</dbReference>
<evidence type="ECO:0000256" key="4">
    <source>
        <dbReference type="PROSITE-ProRule" id="PRU00023"/>
    </source>
</evidence>
<evidence type="ECO:0000313" key="5">
    <source>
        <dbReference type="EMBL" id="TFL00118.1"/>
    </source>
</evidence>
<organism evidence="5 6">
    <name type="scientific">Pterulicium gracile</name>
    <dbReference type="NCBI Taxonomy" id="1884261"/>
    <lineage>
        <taxon>Eukaryota</taxon>
        <taxon>Fungi</taxon>
        <taxon>Dikarya</taxon>
        <taxon>Basidiomycota</taxon>
        <taxon>Agaricomycotina</taxon>
        <taxon>Agaricomycetes</taxon>
        <taxon>Agaricomycetidae</taxon>
        <taxon>Agaricales</taxon>
        <taxon>Pleurotineae</taxon>
        <taxon>Pterulaceae</taxon>
        <taxon>Pterulicium</taxon>
    </lineage>
</organism>
<reference evidence="5 6" key="1">
    <citation type="journal article" date="2019" name="Nat. Ecol. Evol.">
        <title>Megaphylogeny resolves global patterns of mushroom evolution.</title>
        <authorList>
            <person name="Varga T."/>
            <person name="Krizsan K."/>
            <person name="Foldi C."/>
            <person name="Dima B."/>
            <person name="Sanchez-Garcia M."/>
            <person name="Sanchez-Ramirez S."/>
            <person name="Szollosi G.J."/>
            <person name="Szarkandi J.G."/>
            <person name="Papp V."/>
            <person name="Albert L."/>
            <person name="Andreopoulos W."/>
            <person name="Angelini C."/>
            <person name="Antonin V."/>
            <person name="Barry K.W."/>
            <person name="Bougher N.L."/>
            <person name="Buchanan P."/>
            <person name="Buyck B."/>
            <person name="Bense V."/>
            <person name="Catcheside P."/>
            <person name="Chovatia M."/>
            <person name="Cooper J."/>
            <person name="Damon W."/>
            <person name="Desjardin D."/>
            <person name="Finy P."/>
            <person name="Geml J."/>
            <person name="Haridas S."/>
            <person name="Hughes K."/>
            <person name="Justo A."/>
            <person name="Karasinski D."/>
            <person name="Kautmanova I."/>
            <person name="Kiss B."/>
            <person name="Kocsube S."/>
            <person name="Kotiranta H."/>
            <person name="LaButti K.M."/>
            <person name="Lechner B.E."/>
            <person name="Liimatainen K."/>
            <person name="Lipzen A."/>
            <person name="Lukacs Z."/>
            <person name="Mihaltcheva S."/>
            <person name="Morgado L.N."/>
            <person name="Niskanen T."/>
            <person name="Noordeloos M.E."/>
            <person name="Ohm R.A."/>
            <person name="Ortiz-Santana B."/>
            <person name="Ovrebo C."/>
            <person name="Racz N."/>
            <person name="Riley R."/>
            <person name="Savchenko A."/>
            <person name="Shiryaev A."/>
            <person name="Soop K."/>
            <person name="Spirin V."/>
            <person name="Szebenyi C."/>
            <person name="Tomsovsky M."/>
            <person name="Tulloss R.E."/>
            <person name="Uehling J."/>
            <person name="Grigoriev I.V."/>
            <person name="Vagvolgyi C."/>
            <person name="Papp T."/>
            <person name="Martin F.M."/>
            <person name="Miettinen O."/>
            <person name="Hibbett D.S."/>
            <person name="Nagy L.G."/>
        </authorList>
    </citation>
    <scope>NUCLEOTIDE SEQUENCE [LARGE SCALE GENOMIC DNA]</scope>
    <source>
        <strain evidence="5 6">CBS 309.79</strain>
    </source>
</reference>
<proteinExistence type="predicted"/>
<dbReference type="SUPFAM" id="SSF48403">
    <property type="entry name" value="Ankyrin repeat"/>
    <property type="match status" value="1"/>
</dbReference>
<protein>
    <recommendedName>
        <fullName evidence="1">protein S-acyltransferase</fullName>
        <ecNumber evidence="1">2.3.1.225</ecNumber>
    </recommendedName>
</protein>
<evidence type="ECO:0000256" key="3">
    <source>
        <dbReference type="ARBA" id="ARBA00023043"/>
    </source>
</evidence>
<dbReference type="PANTHER" id="PTHR24161">
    <property type="entry name" value="ANK_REP_REGION DOMAIN-CONTAINING PROTEIN-RELATED"/>
    <property type="match status" value="1"/>
</dbReference>
<keyword evidence="2" id="KW-0677">Repeat</keyword>
<dbReference type="Pfam" id="PF12796">
    <property type="entry name" value="Ank_2"/>
    <property type="match status" value="1"/>
</dbReference>
<sequence length="186" mass="20424">MVRLLLKFRAEVDAANDGGRTPLMEAARNNWMPVIELLLENGASIHKADLLGQTALHHAIANEHDGIVEALVAHMQVEDLPPIEDFVYDASDEESVSFTPTSASTITGCTSTWLEELRTDSKEVSTPLFVHLSLPTDEAGSLATSNPNYLRPSFLAHLASTHTSMLDHRYLILSNSNARPAHRDLD</sequence>
<feature type="repeat" description="ANK" evidence="4">
    <location>
        <begin position="18"/>
        <end position="50"/>
    </location>
</feature>
<dbReference type="EC" id="2.3.1.225" evidence="1"/>
<dbReference type="SMART" id="SM00248">
    <property type="entry name" value="ANK"/>
    <property type="match status" value="2"/>
</dbReference>
<accession>A0A5C3QFV9</accession>
<dbReference type="Proteomes" id="UP000305067">
    <property type="component" value="Unassembled WGS sequence"/>
</dbReference>
<dbReference type="STRING" id="1884261.A0A5C3QFV9"/>
<dbReference type="OrthoDB" id="194358at2759"/>
<evidence type="ECO:0000256" key="2">
    <source>
        <dbReference type="ARBA" id="ARBA00022737"/>
    </source>
</evidence>